<dbReference type="PANTHER" id="PTHR13283:SF11">
    <property type="entry name" value="KREV INTERACTION TRAPPED PROTEIN 1"/>
    <property type="match status" value="1"/>
</dbReference>
<feature type="compositionally biased region" description="Polar residues" evidence="2">
    <location>
        <begin position="255"/>
        <end position="264"/>
    </location>
</feature>
<organism evidence="4 5">
    <name type="scientific">Mya arenaria</name>
    <name type="common">Soft-shell clam</name>
    <dbReference type="NCBI Taxonomy" id="6604"/>
    <lineage>
        <taxon>Eukaryota</taxon>
        <taxon>Metazoa</taxon>
        <taxon>Spiralia</taxon>
        <taxon>Lophotrochozoa</taxon>
        <taxon>Mollusca</taxon>
        <taxon>Bivalvia</taxon>
        <taxon>Autobranchia</taxon>
        <taxon>Heteroconchia</taxon>
        <taxon>Euheterodonta</taxon>
        <taxon>Imparidentia</taxon>
        <taxon>Neoheterodontei</taxon>
        <taxon>Myida</taxon>
        <taxon>Myoidea</taxon>
        <taxon>Myidae</taxon>
        <taxon>Mya</taxon>
    </lineage>
</organism>
<dbReference type="InterPro" id="IPR057096">
    <property type="entry name" value="KRIT1_FRMD8_FERM_C"/>
</dbReference>
<dbReference type="SUPFAM" id="SSF47031">
    <property type="entry name" value="Second domain of FERM"/>
    <property type="match status" value="1"/>
</dbReference>
<dbReference type="InterPro" id="IPR032022">
    <property type="entry name" value="NUDIX"/>
</dbReference>
<reference evidence="4" key="1">
    <citation type="submission" date="2022-11" db="EMBL/GenBank/DDBJ databases">
        <title>Centuries of genome instability and evolution in soft-shell clam transmissible cancer (bioRxiv).</title>
        <authorList>
            <person name="Hart S.F.M."/>
            <person name="Yonemitsu M.A."/>
            <person name="Giersch R.M."/>
            <person name="Beal B.F."/>
            <person name="Arriagada G."/>
            <person name="Davis B.W."/>
            <person name="Ostrander E.A."/>
            <person name="Goff S.P."/>
            <person name="Metzger M.J."/>
        </authorList>
    </citation>
    <scope>NUCLEOTIDE SEQUENCE</scope>
    <source>
        <strain evidence="4">MELC-2E11</strain>
        <tissue evidence="4">Siphon/mantle</tissue>
    </source>
</reference>
<dbReference type="Gene3D" id="1.20.80.10">
    <property type="match status" value="1"/>
</dbReference>
<feature type="region of interest" description="Disordered" evidence="2">
    <location>
        <begin position="239"/>
        <end position="264"/>
    </location>
</feature>
<dbReference type="InterPro" id="IPR035963">
    <property type="entry name" value="FERM_2"/>
</dbReference>
<dbReference type="PANTHER" id="PTHR13283">
    <property type="entry name" value="KREV INTERACTION TRAPPED 1-RELATED"/>
    <property type="match status" value="1"/>
</dbReference>
<dbReference type="PROSITE" id="PS50297">
    <property type="entry name" value="ANK_REP_REGION"/>
    <property type="match status" value="2"/>
</dbReference>
<evidence type="ECO:0000313" key="5">
    <source>
        <dbReference type="Proteomes" id="UP001164746"/>
    </source>
</evidence>
<dbReference type="EMBL" id="CP111019">
    <property type="protein sequence ID" value="WAR12458.1"/>
    <property type="molecule type" value="Genomic_DNA"/>
</dbReference>
<dbReference type="InterPro" id="IPR014352">
    <property type="entry name" value="FERM/acyl-CoA-bd_prot_sf"/>
</dbReference>
<feature type="repeat" description="ANK" evidence="1">
    <location>
        <begin position="343"/>
        <end position="366"/>
    </location>
</feature>
<evidence type="ECO:0000256" key="1">
    <source>
        <dbReference type="PROSITE-ProRule" id="PRU00023"/>
    </source>
</evidence>
<name>A0ABY7EV97_MYAAR</name>
<dbReference type="InterPro" id="IPR043058">
    <property type="entry name" value="NUDIX_sf"/>
</dbReference>
<proteinExistence type="predicted"/>
<dbReference type="Pfam" id="PF24522">
    <property type="entry name" value="KRIT1_FRMD8_FERM_C"/>
    <property type="match status" value="1"/>
</dbReference>
<dbReference type="Gene3D" id="2.30.29.30">
    <property type="entry name" value="Pleckstrin-homology domain (PH domain)/Phosphotyrosine-binding domain (PTB)"/>
    <property type="match status" value="1"/>
</dbReference>
<dbReference type="InterPro" id="IPR036770">
    <property type="entry name" value="Ankyrin_rpt-contain_sf"/>
</dbReference>
<dbReference type="InterPro" id="IPR011993">
    <property type="entry name" value="PH-like_dom_sf"/>
</dbReference>
<protein>
    <submittedName>
        <fullName evidence="4">KRIT1-like protein</fullName>
    </submittedName>
</protein>
<dbReference type="Pfam" id="PF16705">
    <property type="entry name" value="NUDIX_5"/>
    <property type="match status" value="1"/>
</dbReference>
<dbReference type="InterPro" id="IPR051594">
    <property type="entry name" value="KRIT1/FRMD8"/>
</dbReference>
<dbReference type="InterPro" id="IPR000299">
    <property type="entry name" value="FERM_domain"/>
</dbReference>
<accession>A0ABY7EV97</accession>
<evidence type="ECO:0000256" key="2">
    <source>
        <dbReference type="SAM" id="MobiDB-lite"/>
    </source>
</evidence>
<dbReference type="Gene3D" id="3.10.20.90">
    <property type="entry name" value="Phosphatidylinositol 3-kinase Catalytic Subunit, Chain A, domain 1"/>
    <property type="match status" value="1"/>
</dbReference>
<dbReference type="InterPro" id="IPR002110">
    <property type="entry name" value="Ankyrin_rpt"/>
</dbReference>
<dbReference type="Pfam" id="PF12796">
    <property type="entry name" value="Ank_2"/>
    <property type="match status" value="1"/>
</dbReference>
<evidence type="ECO:0000313" key="4">
    <source>
        <dbReference type="EMBL" id="WAR12458.1"/>
    </source>
</evidence>
<gene>
    <name evidence="4" type="ORF">MAR_026638</name>
</gene>
<dbReference type="Pfam" id="PF00373">
    <property type="entry name" value="FERM_M"/>
    <property type="match status" value="1"/>
</dbReference>
<sequence length="711" mass="81259">MESILAIIRPKQNIHGQDFKAKLYDILLLDHKIVDRHSKPSKFLPSFTLDLNREPREDILSYVYSMTGGEYGGIKGERALVIPWKDSKEAKRSSLSSFTLYCIPVSHRDKLNNSFVEKSQNFPGFYSLEQVISSLVSNSINFPPLTKSFVMHIEHWLKEIHTKPGVLDYVFKSRADFRVKMIVSSPVFIGISSIGGSNLRCEISESLRIAANESLARMMAIEKCTKVVINPLFGSGLAGKGRRKQPLPPVDYPSGTISRKSSLNSTVDPDRYSLEERELYPLHMYASKGDVLKVEEYISRGLSLEKRDAYGWAPIHFGAYFGHHDIVQMLLSAGCSPNIVNLDDRTPLHLAARTGNIDVVNVLLNHPEIDINVVDKTGQTAQDTCEQKLGWEHIKVSKRIEMASRMPKQIQLNQQMLREYHMPETPYADIFTIWICSPSLELQLKPEHKPLEHMNNWKRRIVGNLTDGNPDTEEPHLKWRRNAKISLIVECEVTHPDAVKLLFHEARHNYINALYPCKEQDVLQCASILLYLKYGSAEQQVAKSYVSQNRHLSQLVPMPNLHSHSNWSGRIYRHYKEFCSSSTRDNHVNPQSQFLNVCRKLTVYGSAFFTGNLQASSKSKDLVKCLIAVNDVGIHIIHYQTRQMLHTYKYSEISWQIPQQYGVLELTVVRTDSRSVERHNPRTPLKLVTKQAGMINPLMKKLSRMTIPYNI</sequence>
<keyword evidence="5" id="KW-1185">Reference proteome</keyword>
<dbReference type="Gene3D" id="3.30.70.2240">
    <property type="entry name" value="KRIT, N-terminal Nudix domain, NPxY motif-rich region"/>
    <property type="match status" value="1"/>
</dbReference>
<dbReference type="InterPro" id="IPR019748">
    <property type="entry name" value="FERM_central"/>
</dbReference>
<evidence type="ECO:0000259" key="3">
    <source>
        <dbReference type="PROSITE" id="PS50057"/>
    </source>
</evidence>
<dbReference type="PROSITE" id="PS50088">
    <property type="entry name" value="ANK_REPEAT"/>
    <property type="match status" value="2"/>
</dbReference>
<feature type="repeat" description="ANK" evidence="1">
    <location>
        <begin position="310"/>
        <end position="342"/>
    </location>
</feature>
<dbReference type="Proteomes" id="UP001164746">
    <property type="component" value="Chromosome 8"/>
</dbReference>
<dbReference type="SUPFAM" id="SSF48403">
    <property type="entry name" value="Ankyrin repeat"/>
    <property type="match status" value="1"/>
</dbReference>
<dbReference type="PROSITE" id="PS50057">
    <property type="entry name" value="FERM_3"/>
    <property type="match status" value="1"/>
</dbReference>
<dbReference type="SMART" id="SM00248">
    <property type="entry name" value="ANK"/>
    <property type="match status" value="3"/>
</dbReference>
<dbReference type="CDD" id="cd14473">
    <property type="entry name" value="FERM_B-lobe"/>
    <property type="match status" value="1"/>
</dbReference>
<feature type="domain" description="FERM" evidence="3">
    <location>
        <begin position="387"/>
        <end position="711"/>
    </location>
</feature>
<keyword evidence="1" id="KW-0040">ANK repeat</keyword>
<dbReference type="Gene3D" id="1.25.40.20">
    <property type="entry name" value="Ankyrin repeat-containing domain"/>
    <property type="match status" value="1"/>
</dbReference>